<dbReference type="KEGG" id="lnu:N7U66_07585"/>
<accession>A0A9E8MYT6</accession>
<reference evidence="1" key="1">
    <citation type="submission" date="2022-11" db="EMBL/GenBank/DDBJ databases">
        <title>Lacinutrix neustonica HL-RS19T sp. nov., isolated from the surface microlayer sample of brackish Lake Shihwa.</title>
        <authorList>
            <person name="Choi J.Y."/>
            <person name="Hwang C.Y."/>
        </authorList>
    </citation>
    <scope>NUCLEOTIDE SEQUENCE</scope>
    <source>
        <strain evidence="1">HL-RS19</strain>
    </source>
</reference>
<dbReference type="Proteomes" id="UP001164705">
    <property type="component" value="Chromosome"/>
</dbReference>
<proteinExistence type="predicted"/>
<dbReference type="AlphaFoldDB" id="A0A9E8MYT6"/>
<name>A0A9E8MYT6_9FLAO</name>
<sequence length="87" mass="10419">MLHIFNQWEEQLKKLETPYYLALWLYEPNLQKSQVVCSIGSCLDFYDRTFYKPDIQKQIPLINYGNFSEALSQFSWAHALDETFYTP</sequence>
<protein>
    <submittedName>
        <fullName evidence="1">Uncharacterized protein</fullName>
    </submittedName>
</protein>
<evidence type="ECO:0000313" key="1">
    <source>
        <dbReference type="EMBL" id="WAC03385.1"/>
    </source>
</evidence>
<dbReference type="EMBL" id="CP113088">
    <property type="protein sequence ID" value="WAC03385.1"/>
    <property type="molecule type" value="Genomic_DNA"/>
</dbReference>
<dbReference type="RefSeq" id="WP_267677966.1">
    <property type="nucleotide sequence ID" value="NZ_CP113088.1"/>
</dbReference>
<gene>
    <name evidence="1" type="ORF">N7U66_07585</name>
</gene>
<evidence type="ECO:0000313" key="2">
    <source>
        <dbReference type="Proteomes" id="UP001164705"/>
    </source>
</evidence>
<keyword evidence="2" id="KW-1185">Reference proteome</keyword>
<organism evidence="1 2">
    <name type="scientific">Lacinutrix neustonica</name>
    <dbReference type="NCBI Taxonomy" id="2980107"/>
    <lineage>
        <taxon>Bacteria</taxon>
        <taxon>Pseudomonadati</taxon>
        <taxon>Bacteroidota</taxon>
        <taxon>Flavobacteriia</taxon>
        <taxon>Flavobacteriales</taxon>
        <taxon>Flavobacteriaceae</taxon>
        <taxon>Lacinutrix</taxon>
    </lineage>
</organism>